<sequence length="730" mass="84982">MLEPMLRSVMTGMLVTMERRGLAEIFPERISKFWKNWQLRVLVVVSLLMQVALILFSKLRKHNGKPLLRFIVWSAYLLADWVAALAIGVILNNVQAHPNKHEPLDDDLISFWAPFLLLHLGGPDTISAYSLEDNQLWQRRVLQLVFQSLWAVYILIIAWPDISSLSLLTIPMLLAGILKIGERIISLRSACTEHFRLSQMTEPDPGPNYSKFMEEFTLKKAEGFYVKAVEVIETPLSTHVPVPEVIETPPPTHEDLVLKAYDLFQIFKRLFVDLILSFQDRDESQCYFHSLEYKEAFEVIEIELGFAYDVFYTKAPAVYNRMGQFFRQISLSATLVVAFVFICRSKKDHFHKVDLYITYSLLMVAVILECSSFLILLFSDWSIYWLKKHCETDYWLEKHCKKSIIWLKKHCKTSIIWLKKHCKKNIICCFRHLFCAPRKRWSNLIAQYSIQNFCREKNSSRFPWFLKLLMVENKVDELVLLTYSNVSSNLKKLIFKYFLEISKSGNKSHFTALCTSRGKRVLDDYDCSDLGWSITEVDFDQSILLWHIATELCYYTDDSSENLKAVTESERTESKQMSEYMMYLLALRPFMLPMGIGMIRFRDTCAEAREFFKEKREQPDKVQACKMLLRVNTEVQPGKVKGDRSKSVLFDACRLATELRSKGKVWEIISKVWIEILAYAACHCRGTQHAQQLRKGGEFLTHVWLLMAHLGITEQFQISQGHARAKLSAK</sequence>
<dbReference type="GeneID" id="110805531"/>
<dbReference type="PANTHER" id="PTHR31325">
    <property type="entry name" value="OS01G0798800 PROTEIN-RELATED"/>
    <property type="match status" value="1"/>
</dbReference>
<dbReference type="RefSeq" id="XP_021866841.2">
    <property type="nucleotide sequence ID" value="XM_022011149.2"/>
</dbReference>
<keyword evidence="1" id="KW-0812">Transmembrane</keyword>
<keyword evidence="1" id="KW-0472">Membrane</keyword>
<evidence type="ECO:0000313" key="3">
    <source>
        <dbReference type="Proteomes" id="UP000813463"/>
    </source>
</evidence>
<reference evidence="4" key="2">
    <citation type="submission" date="2025-08" db="UniProtKB">
        <authorList>
            <consortium name="RefSeq"/>
        </authorList>
    </citation>
    <scope>IDENTIFICATION</scope>
    <source>
        <tissue evidence="4">Leaf</tissue>
    </source>
</reference>
<feature type="transmembrane region" description="Helical" evidence="1">
    <location>
        <begin position="111"/>
        <end position="129"/>
    </location>
</feature>
<feature type="transmembrane region" description="Helical" evidence="1">
    <location>
        <begin position="37"/>
        <end position="56"/>
    </location>
</feature>
<evidence type="ECO:0000259" key="2">
    <source>
        <dbReference type="Pfam" id="PF13968"/>
    </source>
</evidence>
<feature type="transmembrane region" description="Helical" evidence="1">
    <location>
        <begin position="356"/>
        <end position="378"/>
    </location>
</feature>
<dbReference type="Pfam" id="PF13968">
    <property type="entry name" value="DUF4220"/>
    <property type="match status" value="1"/>
</dbReference>
<gene>
    <name evidence="4" type="primary">LOC110805531</name>
</gene>
<dbReference type="Proteomes" id="UP000813463">
    <property type="component" value="Chromosome 5"/>
</dbReference>
<proteinExistence type="predicted"/>
<accession>A0A9R0JFD8</accession>
<feature type="domain" description="DUF4220" evidence="2">
    <location>
        <begin position="73"/>
        <end position="450"/>
    </location>
</feature>
<protein>
    <recommendedName>
        <fullName evidence="2">DUF4220 domain-containing protein</fullName>
    </recommendedName>
</protein>
<feature type="transmembrane region" description="Helical" evidence="1">
    <location>
        <begin position="325"/>
        <end position="344"/>
    </location>
</feature>
<dbReference type="AlphaFoldDB" id="A0A9R0JFD8"/>
<feature type="transmembrane region" description="Helical" evidence="1">
    <location>
        <begin position="68"/>
        <end position="91"/>
    </location>
</feature>
<dbReference type="InterPro" id="IPR025315">
    <property type="entry name" value="DUF4220"/>
</dbReference>
<name>A0A9R0JFD8_SPIOL</name>
<dbReference type="KEGG" id="soe:110805531"/>
<keyword evidence="3" id="KW-1185">Reference proteome</keyword>
<evidence type="ECO:0000313" key="4">
    <source>
        <dbReference type="RefSeq" id="XP_021866841.2"/>
    </source>
</evidence>
<reference evidence="3" key="1">
    <citation type="journal article" date="2021" name="Nat. Commun.">
        <title>Genomic analyses provide insights into spinach domestication and the genetic basis of agronomic traits.</title>
        <authorList>
            <person name="Cai X."/>
            <person name="Sun X."/>
            <person name="Xu C."/>
            <person name="Sun H."/>
            <person name="Wang X."/>
            <person name="Ge C."/>
            <person name="Zhang Z."/>
            <person name="Wang Q."/>
            <person name="Fei Z."/>
            <person name="Jiao C."/>
            <person name="Wang Q."/>
        </authorList>
    </citation>
    <scope>NUCLEOTIDE SEQUENCE [LARGE SCALE GENOMIC DNA]</scope>
    <source>
        <strain evidence="3">cv. Varoflay</strain>
    </source>
</reference>
<dbReference type="Pfam" id="PF04578">
    <property type="entry name" value="DUF594"/>
    <property type="match status" value="1"/>
</dbReference>
<organism evidence="3 4">
    <name type="scientific">Spinacia oleracea</name>
    <name type="common">Spinach</name>
    <dbReference type="NCBI Taxonomy" id="3562"/>
    <lineage>
        <taxon>Eukaryota</taxon>
        <taxon>Viridiplantae</taxon>
        <taxon>Streptophyta</taxon>
        <taxon>Embryophyta</taxon>
        <taxon>Tracheophyta</taxon>
        <taxon>Spermatophyta</taxon>
        <taxon>Magnoliopsida</taxon>
        <taxon>eudicotyledons</taxon>
        <taxon>Gunneridae</taxon>
        <taxon>Pentapetalae</taxon>
        <taxon>Caryophyllales</taxon>
        <taxon>Chenopodiaceae</taxon>
        <taxon>Chenopodioideae</taxon>
        <taxon>Anserineae</taxon>
        <taxon>Spinacia</taxon>
    </lineage>
</organism>
<evidence type="ECO:0000256" key="1">
    <source>
        <dbReference type="SAM" id="Phobius"/>
    </source>
</evidence>
<dbReference type="InterPro" id="IPR007658">
    <property type="entry name" value="DUF594"/>
</dbReference>
<keyword evidence="1" id="KW-1133">Transmembrane helix</keyword>